<evidence type="ECO:0000259" key="1">
    <source>
        <dbReference type="Pfam" id="PF01408"/>
    </source>
</evidence>
<dbReference type="Gene3D" id="3.30.360.10">
    <property type="entry name" value="Dihydrodipicolinate Reductase, domain 2"/>
    <property type="match status" value="1"/>
</dbReference>
<comment type="caution">
    <text evidence="3">The sequence shown here is derived from an EMBL/GenBank/DDBJ whole genome shotgun (WGS) entry which is preliminary data.</text>
</comment>
<dbReference type="InterPro" id="IPR043906">
    <property type="entry name" value="Gfo/Idh/MocA_OxRdtase_bact_C"/>
</dbReference>
<dbReference type="SUPFAM" id="SSF51735">
    <property type="entry name" value="NAD(P)-binding Rossmann-fold domains"/>
    <property type="match status" value="1"/>
</dbReference>
<proteinExistence type="predicted"/>
<dbReference type="GO" id="GO:0000166">
    <property type="term" value="F:nucleotide binding"/>
    <property type="evidence" value="ECO:0007669"/>
    <property type="project" value="InterPro"/>
</dbReference>
<keyword evidence="4" id="KW-1185">Reference proteome</keyword>
<feature type="domain" description="Gfo/Idh/MocA-like oxidoreductase bacterial type C-terminal" evidence="2">
    <location>
        <begin position="164"/>
        <end position="429"/>
    </location>
</feature>
<dbReference type="InterPro" id="IPR000683">
    <property type="entry name" value="Gfo/Idh/MocA-like_OxRdtase_N"/>
</dbReference>
<dbReference type="InterPro" id="IPR006311">
    <property type="entry name" value="TAT_signal"/>
</dbReference>
<reference evidence="3" key="1">
    <citation type="submission" date="2021-11" db="EMBL/GenBank/DDBJ databases">
        <title>Genome sequence.</title>
        <authorList>
            <person name="Sun Q."/>
        </authorList>
    </citation>
    <scope>NUCLEOTIDE SEQUENCE</scope>
    <source>
        <strain evidence="3">JC732</strain>
    </source>
</reference>
<dbReference type="InterPro" id="IPR036291">
    <property type="entry name" value="NAD(P)-bd_dom_sf"/>
</dbReference>
<dbReference type="RefSeq" id="WP_230216704.1">
    <property type="nucleotide sequence ID" value="NZ_JAJKFT010000004.1"/>
</dbReference>
<feature type="domain" description="Gfo/Idh/MocA-like oxidoreductase N-terminal" evidence="1">
    <location>
        <begin position="37"/>
        <end position="150"/>
    </location>
</feature>
<dbReference type="EMBL" id="JAJKFT010000004">
    <property type="protein sequence ID" value="MCC9627912.1"/>
    <property type="molecule type" value="Genomic_DNA"/>
</dbReference>
<dbReference type="Pfam" id="PF01408">
    <property type="entry name" value="GFO_IDH_MocA"/>
    <property type="match status" value="1"/>
</dbReference>
<sequence>MSDRISRRTLLLGSSAALFAGSAPQPISAKSPSERLRLGFIGVGNQGFSNLILCQGEEVAALCDVDDRYLTEAKSRFPNAANYRDFREMFATAELDGVVISSPDHTHALASLLAIEHGLHVYCEKPLSNNYADCQTMAAAAAKSQVVTQFGVQHHAKRGYRRLRQILQSGELGKIAAIHVWSTAPFWPQGVSRPTGEFPIPEWLDWDLWISGSPMRPYAPGYHPMQWRGHWDFGSGALGDNGCHLLDPIVSGLPLTAPTAISVETSGDGSSESPPSWSVVKYLVACEDAAPIPITWYDGGQKPSAEVVGVAHVPDDGILIIAEQAKVYAGKFGGMPQIVPGTATDGFQLSPLAMEDPNNHHQEWLAAIRSGGTTTCPFSYGAKLTSLCLLGNVAVRLNGNVTWNEAAKQFDDSPEANALLTTSQREGWEFPRES</sequence>
<dbReference type="AlphaFoldDB" id="A0A9X1SFM4"/>
<dbReference type="Proteomes" id="UP001139103">
    <property type="component" value="Unassembled WGS sequence"/>
</dbReference>
<dbReference type="Gene3D" id="3.40.50.720">
    <property type="entry name" value="NAD(P)-binding Rossmann-like Domain"/>
    <property type="match status" value="1"/>
</dbReference>
<dbReference type="PANTHER" id="PTHR43818">
    <property type="entry name" value="BCDNA.GH03377"/>
    <property type="match status" value="1"/>
</dbReference>
<accession>A0A9X1SFM4</accession>
<dbReference type="SUPFAM" id="SSF55347">
    <property type="entry name" value="Glyceraldehyde-3-phosphate dehydrogenase-like, C-terminal domain"/>
    <property type="match status" value="1"/>
</dbReference>
<evidence type="ECO:0000259" key="2">
    <source>
        <dbReference type="Pfam" id="PF19051"/>
    </source>
</evidence>
<dbReference type="InterPro" id="IPR050463">
    <property type="entry name" value="Gfo/Idh/MocA_oxidrdct_glycsds"/>
</dbReference>
<name>A0A9X1SFM4_9BACT</name>
<gene>
    <name evidence="3" type="ORF">LOC68_05855</name>
</gene>
<protein>
    <submittedName>
        <fullName evidence="3">Gfo/Idh/MocA family oxidoreductase</fullName>
    </submittedName>
</protein>
<evidence type="ECO:0000313" key="3">
    <source>
        <dbReference type="EMBL" id="MCC9627912.1"/>
    </source>
</evidence>
<dbReference type="PANTHER" id="PTHR43818:SF10">
    <property type="entry name" value="NADH-DEPENDENT DEHYDROGENASE-RELATED"/>
    <property type="match status" value="1"/>
</dbReference>
<dbReference type="PROSITE" id="PS51318">
    <property type="entry name" value="TAT"/>
    <property type="match status" value="1"/>
</dbReference>
<evidence type="ECO:0000313" key="4">
    <source>
        <dbReference type="Proteomes" id="UP001139103"/>
    </source>
</evidence>
<organism evidence="3 4">
    <name type="scientific">Blastopirellula sediminis</name>
    <dbReference type="NCBI Taxonomy" id="2894196"/>
    <lineage>
        <taxon>Bacteria</taxon>
        <taxon>Pseudomonadati</taxon>
        <taxon>Planctomycetota</taxon>
        <taxon>Planctomycetia</taxon>
        <taxon>Pirellulales</taxon>
        <taxon>Pirellulaceae</taxon>
        <taxon>Blastopirellula</taxon>
    </lineage>
</organism>
<dbReference type="Pfam" id="PF19051">
    <property type="entry name" value="GFO_IDH_MocA_C2"/>
    <property type="match status" value="1"/>
</dbReference>